<dbReference type="STRING" id="188477.A0A3S1BWX7"/>
<dbReference type="EMBL" id="RQTK01000616">
    <property type="protein sequence ID" value="RUS77025.1"/>
    <property type="molecule type" value="Genomic_DNA"/>
</dbReference>
<proteinExistence type="inferred from homology"/>
<feature type="compositionally biased region" description="Low complexity" evidence="2">
    <location>
        <begin position="241"/>
        <end position="261"/>
    </location>
</feature>
<feature type="compositionally biased region" description="Basic and acidic residues" evidence="2">
    <location>
        <begin position="958"/>
        <end position="1008"/>
    </location>
</feature>
<feature type="compositionally biased region" description="Basic residues" evidence="2">
    <location>
        <begin position="223"/>
        <end position="240"/>
    </location>
</feature>
<feature type="compositionally biased region" description="Low complexity" evidence="2">
    <location>
        <begin position="1165"/>
        <end position="1178"/>
    </location>
</feature>
<feature type="compositionally biased region" description="Basic and acidic residues" evidence="2">
    <location>
        <begin position="876"/>
        <end position="903"/>
    </location>
</feature>
<feature type="compositionally biased region" description="Low complexity" evidence="2">
    <location>
        <begin position="156"/>
        <end position="169"/>
    </location>
</feature>
<dbReference type="PANTHER" id="PTHR13354">
    <property type="entry name" value="ROUND SPERMATID BASIC PROTEIN 1"/>
    <property type="match status" value="1"/>
</dbReference>
<feature type="region of interest" description="Disordered" evidence="2">
    <location>
        <begin position="506"/>
        <end position="542"/>
    </location>
</feature>
<keyword evidence="4" id="KW-1185">Reference proteome</keyword>
<feature type="compositionally biased region" description="Basic and acidic residues" evidence="2">
    <location>
        <begin position="1147"/>
        <end position="1159"/>
    </location>
</feature>
<gene>
    <name evidence="3" type="ORF">EGW08_015205</name>
</gene>
<feature type="compositionally biased region" description="Low complexity" evidence="2">
    <location>
        <begin position="185"/>
        <end position="222"/>
    </location>
</feature>
<feature type="compositionally biased region" description="Basic and acidic residues" evidence="2">
    <location>
        <begin position="1018"/>
        <end position="1037"/>
    </location>
</feature>
<sequence>GEALNTGAPVADSLQPQSGLKYDNVCDEINYSERKLDSRVALKEKLDSAVGVKEECDLQYKDIKKESGNSLTIKSESENIPNIDRNSVCSKEEIEAAKFSPTDEVTLDMVKINGIDKKKDIHGSAGSPHKVSNSLSSLKNNNQEHSTKCLENGVTNNNSNASSENHAASVADLKTEQSFKCPLNSTSKDASSHRSSASASSTSTSKLKSQTTVSSSSNASHSKSSHHSSHKDKSSHHLSKSHSSGRSSSSSSSSSHHNASSKSHKDHRSSSSSSSRSSRSRENRGVQVNLDKESAQGKKEDISSGNINHHDKDMIFKWQHSMSHIESLTRLGLDTHHSQFPVLPKFCKYLHVEKYSNGGAFVVHSYHSELADLCKSDMEEFVDHYFDLVFGEPSEGESRCVMGIVHGAASPMPDFLDYLVETDPNLSVKTGSKGKSDIETTTISKFREQIDQTFKGGIFRGGGLDQISLVGTVNEETGSYFPDMLDKLESDPFIRAVTPWGRLSKEKMSSRKESDDGPILWTRPGEQMIPPAEMPKSPTKRKRGANELKNLHYLPRSSEPREFLFEDRTRCHADHVDHGPDRMTTAAVGMLKAVHKKNGESDDDSNPPEGRIVKDVICFHPGDFTQLTQLLQLDLHEPPVSQCVAWVEDAKLNQLRREGVRYARITLRDNDIYFIPRNVIHQFRSVSAVTSIAWHVRLKSYYKHLFTEVEDSSQEIKNMDTESQPDVKSVAHVEAKEPKIEKEASKEGLQKTPHPDKCLSRNTPTKNVLSGERSTHSTPIKMPTYNSSHKTPVKMKTSDGNAVVKTSSKLPASNVKESTKVSHTDHTNIDKKKESHVVKTEKKIEKSKDKAEPSKKNSSVDPGNKLEDKHKHKKEHSHENLKQEKHSGEMKKTKLEIMPDKISKVSKISSMSKTAMKDSTDVNKKVDASKEKHHSKPEKEKMPGNGISKSSHQHHKSSSHEHKDKKALPGHHKSEGEKKKEKDGKNEKNSENKDDKIKKPRLDEKVQKMDTIPGGHKPSSERSKEKSSKEKVEELSSKSKHSKDKSKDDRHHKVSSSSKSHHSKDPKSSSSKKSSHSHSQSHVEKVKSHSSDKHKSSSSSSKDKKKLDETKSKDSTDKRHPSKSDNGSKEPVKEETAHPDNPALSAKENKDEQIREQVTKDPPVNNTSLLTNSSSQSDLDSKTAKLNDVCEGQSEPDTESKEDLVNSELVKTEVPFPEDKCLTVAHQEGQSGVVGTAAVPDQNIQPVEEQRVETDNSSLGQSLCKDEISVKSETTAGSVEQDVVASNASVGFSLKRKQSDSEEEFGVQAKVCKLETPE</sequence>
<comment type="caution">
    <text evidence="3">The sequence shown here is derived from an EMBL/GenBank/DDBJ whole genome shotgun (WGS) entry which is preliminary data.</text>
</comment>
<evidence type="ECO:0000313" key="4">
    <source>
        <dbReference type="Proteomes" id="UP000271974"/>
    </source>
</evidence>
<feature type="compositionally biased region" description="Basic and acidic residues" evidence="2">
    <location>
        <begin position="506"/>
        <end position="515"/>
    </location>
</feature>
<feature type="compositionally biased region" description="Basic and acidic residues" evidence="2">
    <location>
        <begin position="1081"/>
        <end position="1138"/>
    </location>
</feature>
<feature type="compositionally biased region" description="Basic and acidic residues" evidence="2">
    <location>
        <begin position="915"/>
        <end position="930"/>
    </location>
</feature>
<organism evidence="3 4">
    <name type="scientific">Elysia chlorotica</name>
    <name type="common">Eastern emerald elysia</name>
    <name type="synonym">Sea slug</name>
    <dbReference type="NCBI Taxonomy" id="188477"/>
    <lineage>
        <taxon>Eukaryota</taxon>
        <taxon>Metazoa</taxon>
        <taxon>Spiralia</taxon>
        <taxon>Lophotrochozoa</taxon>
        <taxon>Mollusca</taxon>
        <taxon>Gastropoda</taxon>
        <taxon>Heterobranchia</taxon>
        <taxon>Euthyneura</taxon>
        <taxon>Panpulmonata</taxon>
        <taxon>Sacoglossa</taxon>
        <taxon>Placobranchoidea</taxon>
        <taxon>Plakobranchidae</taxon>
        <taxon>Elysia</taxon>
    </lineage>
</organism>
<evidence type="ECO:0000256" key="2">
    <source>
        <dbReference type="SAM" id="MobiDB-lite"/>
    </source>
</evidence>
<evidence type="ECO:0008006" key="5">
    <source>
        <dbReference type="Google" id="ProtNLM"/>
    </source>
</evidence>
<evidence type="ECO:0000256" key="1">
    <source>
        <dbReference type="ARBA" id="ARBA00010560"/>
    </source>
</evidence>
<comment type="similarity">
    <text evidence="1">Belongs to the round spermatid basic protein 1 family.</text>
</comment>
<feature type="non-terminal residue" evidence="3">
    <location>
        <position position="1"/>
    </location>
</feature>
<accession>A0A3S1BWX7</accession>
<evidence type="ECO:0000313" key="3">
    <source>
        <dbReference type="EMBL" id="RUS77025.1"/>
    </source>
</evidence>
<dbReference type="InterPro" id="IPR026306">
    <property type="entry name" value="RSBN1/Dpy-2/CEP530"/>
</dbReference>
<name>A0A3S1BWX7_ELYCH</name>
<feature type="compositionally biased region" description="Basic and acidic residues" evidence="2">
    <location>
        <begin position="279"/>
        <end position="308"/>
    </location>
</feature>
<feature type="compositionally biased region" description="Low complexity" evidence="2">
    <location>
        <begin position="1068"/>
        <end position="1080"/>
    </location>
</feature>
<feature type="compositionally biased region" description="Basic residues" evidence="2">
    <location>
        <begin position="1052"/>
        <end position="1064"/>
    </location>
</feature>
<dbReference type="Proteomes" id="UP000271974">
    <property type="component" value="Unassembled WGS sequence"/>
</dbReference>
<feature type="compositionally biased region" description="Basic and acidic residues" evidence="2">
    <location>
        <begin position="729"/>
        <end position="759"/>
    </location>
</feature>
<feature type="compositionally biased region" description="Basic and acidic residues" evidence="2">
    <location>
        <begin position="817"/>
        <end position="855"/>
    </location>
</feature>
<feature type="region of interest" description="Disordered" evidence="2">
    <location>
        <begin position="714"/>
        <end position="1209"/>
    </location>
</feature>
<dbReference type="PANTHER" id="PTHR13354:SF11">
    <property type="entry name" value="LYSINE-SPECIFIC DEMETHYLASE 9"/>
    <property type="match status" value="1"/>
</dbReference>
<feature type="compositionally biased region" description="Polar residues" evidence="2">
    <location>
        <begin position="798"/>
        <end position="811"/>
    </location>
</feature>
<dbReference type="GO" id="GO:0005634">
    <property type="term" value="C:nucleus"/>
    <property type="evidence" value="ECO:0007669"/>
    <property type="project" value="InterPro"/>
</dbReference>
<feature type="region of interest" description="Disordered" evidence="2">
    <location>
        <begin position="119"/>
        <end position="169"/>
    </location>
</feature>
<feature type="compositionally biased region" description="Low complexity" evidence="2">
    <location>
        <begin position="132"/>
        <end position="141"/>
    </location>
</feature>
<reference evidence="3 4" key="1">
    <citation type="submission" date="2019-01" db="EMBL/GenBank/DDBJ databases">
        <title>A draft genome assembly of the solar-powered sea slug Elysia chlorotica.</title>
        <authorList>
            <person name="Cai H."/>
            <person name="Li Q."/>
            <person name="Fang X."/>
            <person name="Li J."/>
            <person name="Curtis N.E."/>
            <person name="Altenburger A."/>
            <person name="Shibata T."/>
            <person name="Feng M."/>
            <person name="Maeda T."/>
            <person name="Schwartz J.A."/>
            <person name="Shigenobu S."/>
            <person name="Lundholm N."/>
            <person name="Nishiyama T."/>
            <person name="Yang H."/>
            <person name="Hasebe M."/>
            <person name="Li S."/>
            <person name="Pierce S.K."/>
            <person name="Wang J."/>
        </authorList>
    </citation>
    <scope>NUCLEOTIDE SEQUENCE [LARGE SCALE GENOMIC DNA]</scope>
    <source>
        <strain evidence="3">EC2010</strain>
        <tissue evidence="3">Whole organism of an adult</tissue>
    </source>
</reference>
<protein>
    <recommendedName>
        <fullName evidence="5">Round spermatid basic protein 1-like protein</fullName>
    </recommendedName>
</protein>
<dbReference type="OrthoDB" id="6020087at2759"/>
<feature type="region of interest" description="Disordered" evidence="2">
    <location>
        <begin position="182"/>
        <end position="308"/>
    </location>
</feature>